<dbReference type="CDD" id="cd00293">
    <property type="entry name" value="USP-like"/>
    <property type="match status" value="1"/>
</dbReference>
<gene>
    <name evidence="1" type="ORF">GCM10011511_17500</name>
</gene>
<dbReference type="AlphaFoldDB" id="A0A8J2UBQ2"/>
<dbReference type="RefSeq" id="WP_188930694.1">
    <property type="nucleotide sequence ID" value="NZ_BMJC01000002.1"/>
</dbReference>
<comment type="caution">
    <text evidence="1">The sequence shown here is derived from an EMBL/GenBank/DDBJ whole genome shotgun (WGS) entry which is preliminary data.</text>
</comment>
<evidence type="ECO:0000313" key="1">
    <source>
        <dbReference type="EMBL" id="GGA94701.1"/>
    </source>
</evidence>
<evidence type="ECO:0000313" key="2">
    <source>
        <dbReference type="Proteomes" id="UP000607559"/>
    </source>
</evidence>
<reference evidence="1" key="2">
    <citation type="submission" date="2020-09" db="EMBL/GenBank/DDBJ databases">
        <authorList>
            <person name="Sun Q."/>
            <person name="Zhou Y."/>
        </authorList>
    </citation>
    <scope>NUCLEOTIDE SEQUENCE</scope>
    <source>
        <strain evidence="1">CGMCC 1.15448</strain>
    </source>
</reference>
<name>A0A8J2UBQ2_9BACT</name>
<dbReference type="Gene3D" id="3.40.50.12370">
    <property type="match status" value="1"/>
</dbReference>
<sequence length="283" mass="31838">MEKILLAMDAAKLNMKTIDFACYIARLTRSRLTGVFLEGLVGQTVSSAGNDPFGGGSGAWDSDADNPDVIRTTVESSVTEANIRRFRDACVCRETLSLIHRDRGIPLSEILSETRFADLLIVDGETSFSRSDRQIPGRFVKDVLDAAECPVLIAPYSFDAIDEIVFTYNGTASSVYAIKQFTSLFPQFHDKKVIVVNVRQDEKYSIEDQFKMKEWLKAHYDNPEFVILKGEPADQLFGYLIERKKAVVVMGAYGRSMLSRFFKPSQARLILKTINLPIFITHQ</sequence>
<keyword evidence="2" id="KW-1185">Reference proteome</keyword>
<dbReference type="Proteomes" id="UP000607559">
    <property type="component" value="Unassembled WGS sequence"/>
</dbReference>
<reference evidence="1" key="1">
    <citation type="journal article" date="2014" name="Int. J. Syst. Evol. Microbiol.">
        <title>Complete genome sequence of Corynebacterium casei LMG S-19264T (=DSM 44701T), isolated from a smear-ripened cheese.</title>
        <authorList>
            <consortium name="US DOE Joint Genome Institute (JGI-PGF)"/>
            <person name="Walter F."/>
            <person name="Albersmeier A."/>
            <person name="Kalinowski J."/>
            <person name="Ruckert C."/>
        </authorList>
    </citation>
    <scope>NUCLEOTIDE SEQUENCE</scope>
    <source>
        <strain evidence="1">CGMCC 1.15448</strain>
    </source>
</reference>
<dbReference type="SUPFAM" id="SSF52402">
    <property type="entry name" value="Adenine nucleotide alpha hydrolases-like"/>
    <property type="match status" value="2"/>
</dbReference>
<protein>
    <submittedName>
        <fullName evidence="1">Universal stress protein UspA</fullName>
    </submittedName>
</protein>
<dbReference type="EMBL" id="BMJC01000002">
    <property type="protein sequence ID" value="GGA94701.1"/>
    <property type="molecule type" value="Genomic_DNA"/>
</dbReference>
<organism evidence="1 2">
    <name type="scientific">Puia dinghuensis</name>
    <dbReference type="NCBI Taxonomy" id="1792502"/>
    <lineage>
        <taxon>Bacteria</taxon>
        <taxon>Pseudomonadati</taxon>
        <taxon>Bacteroidota</taxon>
        <taxon>Chitinophagia</taxon>
        <taxon>Chitinophagales</taxon>
        <taxon>Chitinophagaceae</taxon>
        <taxon>Puia</taxon>
    </lineage>
</organism>
<accession>A0A8J2UBQ2</accession>
<proteinExistence type="predicted"/>